<organism evidence="1 2">
    <name type="scientific">Melipona bicolor</name>
    <dbReference type="NCBI Taxonomy" id="60889"/>
    <lineage>
        <taxon>Eukaryota</taxon>
        <taxon>Metazoa</taxon>
        <taxon>Ecdysozoa</taxon>
        <taxon>Arthropoda</taxon>
        <taxon>Hexapoda</taxon>
        <taxon>Insecta</taxon>
        <taxon>Pterygota</taxon>
        <taxon>Neoptera</taxon>
        <taxon>Endopterygota</taxon>
        <taxon>Hymenoptera</taxon>
        <taxon>Apocrita</taxon>
        <taxon>Aculeata</taxon>
        <taxon>Apoidea</taxon>
        <taxon>Anthophila</taxon>
        <taxon>Apidae</taxon>
        <taxon>Melipona</taxon>
    </lineage>
</organism>
<name>A0AA40KVH4_9HYME</name>
<gene>
    <name evidence="1" type="ORF">K0M31_007208</name>
</gene>
<protein>
    <submittedName>
        <fullName evidence="1">Uncharacterized protein</fullName>
    </submittedName>
</protein>
<evidence type="ECO:0000313" key="2">
    <source>
        <dbReference type="Proteomes" id="UP001177670"/>
    </source>
</evidence>
<keyword evidence="2" id="KW-1185">Reference proteome</keyword>
<accession>A0AA40KVH4</accession>
<dbReference type="Proteomes" id="UP001177670">
    <property type="component" value="Unassembled WGS sequence"/>
</dbReference>
<proteinExistence type="predicted"/>
<dbReference type="AlphaFoldDB" id="A0AA40KVH4"/>
<reference evidence="1" key="1">
    <citation type="submission" date="2021-10" db="EMBL/GenBank/DDBJ databases">
        <title>Melipona bicolor Genome sequencing and assembly.</title>
        <authorList>
            <person name="Araujo N.S."/>
            <person name="Arias M.C."/>
        </authorList>
    </citation>
    <scope>NUCLEOTIDE SEQUENCE</scope>
    <source>
        <strain evidence="1">USP_2M_L1-L4_2017</strain>
        <tissue evidence="1">Whole body</tissue>
    </source>
</reference>
<evidence type="ECO:0000313" key="1">
    <source>
        <dbReference type="EMBL" id="KAK1134416.1"/>
    </source>
</evidence>
<comment type="caution">
    <text evidence="1">The sequence shown here is derived from an EMBL/GenBank/DDBJ whole genome shotgun (WGS) entry which is preliminary data.</text>
</comment>
<sequence length="102" mass="11753">MTPNVRKAQSVYKFISNFYSRFLTAETSEVGRNMTGEPAVAELSHSHPEQQRNPISCEIRRSRMFQTQSNKKEVEYQSDNLAAYQDPLITYCKLEAIMRTSA</sequence>
<dbReference type="EMBL" id="JAHYIQ010000002">
    <property type="protein sequence ID" value="KAK1134416.1"/>
    <property type="molecule type" value="Genomic_DNA"/>
</dbReference>